<evidence type="ECO:0000313" key="1">
    <source>
        <dbReference type="EMBL" id="KAF9547796.1"/>
    </source>
</evidence>
<sequence length="229" mass="24598">MKEDEGILDGVGYACVVAAANGVGASRTRWSSIEQVTHSVNNRLFAKTDKADLFNVLEVIMCSDNSGDETSLPVNQRNSRSSGMDHPLAGFPYGGSVSKSAHDPLISDSKLAQAELTMDTYFIDGNITASLACALVLVEDEEIAGLSTFDDRVRLWIKASVIAEASMILLGSVAKVHRPWFDDDAASKWTVAAQACLETAKSKDDVLGSTNYAYQWLLDESSSKKPGAL</sequence>
<dbReference type="Proteomes" id="UP000723463">
    <property type="component" value="Unassembled WGS sequence"/>
</dbReference>
<organism evidence="1 2">
    <name type="scientific">Mortierella hygrophila</name>
    <dbReference type="NCBI Taxonomy" id="979708"/>
    <lineage>
        <taxon>Eukaryota</taxon>
        <taxon>Fungi</taxon>
        <taxon>Fungi incertae sedis</taxon>
        <taxon>Mucoromycota</taxon>
        <taxon>Mortierellomycotina</taxon>
        <taxon>Mortierellomycetes</taxon>
        <taxon>Mortierellales</taxon>
        <taxon>Mortierellaceae</taxon>
        <taxon>Mortierella</taxon>
    </lineage>
</organism>
<protein>
    <submittedName>
        <fullName evidence="1">Uncharacterized protein</fullName>
    </submittedName>
</protein>
<dbReference type="EMBL" id="JAAAXW010000037">
    <property type="protein sequence ID" value="KAF9547796.1"/>
    <property type="molecule type" value="Genomic_DNA"/>
</dbReference>
<dbReference type="AlphaFoldDB" id="A0A9P6FDS1"/>
<keyword evidence="2" id="KW-1185">Reference proteome</keyword>
<reference evidence="1" key="1">
    <citation type="journal article" date="2020" name="Fungal Divers.">
        <title>Resolving the Mortierellaceae phylogeny through synthesis of multi-gene phylogenetics and phylogenomics.</title>
        <authorList>
            <person name="Vandepol N."/>
            <person name="Liber J."/>
            <person name="Desiro A."/>
            <person name="Na H."/>
            <person name="Kennedy M."/>
            <person name="Barry K."/>
            <person name="Grigoriev I.V."/>
            <person name="Miller A.N."/>
            <person name="O'Donnell K."/>
            <person name="Stajich J.E."/>
            <person name="Bonito G."/>
        </authorList>
    </citation>
    <scope>NUCLEOTIDE SEQUENCE</scope>
    <source>
        <strain evidence="1">NRRL 2591</strain>
    </source>
</reference>
<evidence type="ECO:0000313" key="2">
    <source>
        <dbReference type="Proteomes" id="UP000723463"/>
    </source>
</evidence>
<gene>
    <name evidence="1" type="ORF">EC957_007742</name>
</gene>
<name>A0A9P6FDS1_9FUNG</name>
<proteinExistence type="predicted"/>
<accession>A0A9P6FDS1</accession>
<comment type="caution">
    <text evidence="1">The sequence shown here is derived from an EMBL/GenBank/DDBJ whole genome shotgun (WGS) entry which is preliminary data.</text>
</comment>